<dbReference type="SMART" id="SM00849">
    <property type="entry name" value="Lactamase_B"/>
    <property type="match status" value="1"/>
</dbReference>
<dbReference type="InterPro" id="IPR050662">
    <property type="entry name" value="Sec-metab_biosynth-thioest"/>
</dbReference>
<comment type="caution">
    <text evidence="2">The sequence shown here is derived from an EMBL/GenBank/DDBJ whole genome shotgun (WGS) entry which is preliminary data.</text>
</comment>
<dbReference type="AlphaFoldDB" id="A0A919ASH7"/>
<dbReference type="Gene3D" id="3.60.15.10">
    <property type="entry name" value="Ribonuclease Z/Hydroxyacylglutathione hydrolase-like"/>
    <property type="match status" value="1"/>
</dbReference>
<dbReference type="InterPro" id="IPR041516">
    <property type="entry name" value="LACTB2_WH"/>
</dbReference>
<organism evidence="2 3">
    <name type="scientific">Kordiimonas sediminis</name>
    <dbReference type="NCBI Taxonomy" id="1735581"/>
    <lineage>
        <taxon>Bacteria</taxon>
        <taxon>Pseudomonadati</taxon>
        <taxon>Pseudomonadota</taxon>
        <taxon>Alphaproteobacteria</taxon>
        <taxon>Kordiimonadales</taxon>
        <taxon>Kordiimonadaceae</taxon>
        <taxon>Kordiimonas</taxon>
    </lineage>
</organism>
<evidence type="ECO:0000259" key="1">
    <source>
        <dbReference type="SMART" id="SM00849"/>
    </source>
</evidence>
<evidence type="ECO:0000313" key="2">
    <source>
        <dbReference type="EMBL" id="GHF23250.1"/>
    </source>
</evidence>
<keyword evidence="3" id="KW-1185">Reference proteome</keyword>
<dbReference type="Pfam" id="PF17778">
    <property type="entry name" value="WHD_BLACT"/>
    <property type="match status" value="1"/>
</dbReference>
<sequence>MALEFVQDLEPVYAEPVALSPLIARVLCENPGPYTYTGTGTYIVGRDEVAVIDAGPLDTKHGEALLKAIGDRTVTHILVTHTHIDHSPLSKWLSEKTGAPTYGFGIHAEGRKGGLAGEKVEAGADTEFTPDHILKDGDSVQGTGWTLKAIHTPGHTSNHLCFHLVEENTVFTGDHIMGWATTVISPPDGDMRDYLRSVEKLISIEADKLLPTHGPAIHKVKPYLRGTIIHRRMREGQILGLLEDGPMTIQDMVDRMYKDVDPRLHGAAARSVLGHIIALKDEERLSSDGPVSLDATYYLTRT</sequence>
<dbReference type="CDD" id="cd16278">
    <property type="entry name" value="metallo-hydrolase-like_MBL-fold"/>
    <property type="match status" value="1"/>
</dbReference>
<dbReference type="InterPro" id="IPR001279">
    <property type="entry name" value="Metallo-B-lactamas"/>
</dbReference>
<name>A0A919ASH7_9PROT</name>
<proteinExistence type="predicted"/>
<gene>
    <name evidence="2" type="ORF">GCM10017044_17160</name>
</gene>
<evidence type="ECO:0000313" key="3">
    <source>
        <dbReference type="Proteomes" id="UP000630923"/>
    </source>
</evidence>
<dbReference type="InterPro" id="IPR036866">
    <property type="entry name" value="RibonucZ/Hydroxyglut_hydro"/>
</dbReference>
<dbReference type="SUPFAM" id="SSF56281">
    <property type="entry name" value="Metallo-hydrolase/oxidoreductase"/>
    <property type="match status" value="1"/>
</dbReference>
<dbReference type="Proteomes" id="UP000630923">
    <property type="component" value="Unassembled WGS sequence"/>
</dbReference>
<dbReference type="RefSeq" id="WP_191251991.1">
    <property type="nucleotide sequence ID" value="NZ_BNCI01000002.1"/>
</dbReference>
<protein>
    <submittedName>
        <fullName evidence="2">MBL fold metallo-hydrolase</fullName>
    </submittedName>
</protein>
<dbReference type="InterPro" id="IPR036388">
    <property type="entry name" value="WH-like_DNA-bd_sf"/>
</dbReference>
<dbReference type="EMBL" id="BNCI01000002">
    <property type="protein sequence ID" value="GHF23250.1"/>
    <property type="molecule type" value="Genomic_DNA"/>
</dbReference>
<feature type="domain" description="Metallo-beta-lactamase" evidence="1">
    <location>
        <begin position="37"/>
        <end position="213"/>
    </location>
</feature>
<accession>A0A919ASH7</accession>
<reference evidence="2" key="1">
    <citation type="journal article" date="2014" name="Int. J. Syst. Evol. Microbiol.">
        <title>Complete genome sequence of Corynebacterium casei LMG S-19264T (=DSM 44701T), isolated from a smear-ripened cheese.</title>
        <authorList>
            <consortium name="US DOE Joint Genome Institute (JGI-PGF)"/>
            <person name="Walter F."/>
            <person name="Albersmeier A."/>
            <person name="Kalinowski J."/>
            <person name="Ruckert C."/>
        </authorList>
    </citation>
    <scope>NUCLEOTIDE SEQUENCE</scope>
    <source>
        <strain evidence="2">KCTC 42590</strain>
    </source>
</reference>
<reference evidence="2" key="2">
    <citation type="submission" date="2020-09" db="EMBL/GenBank/DDBJ databases">
        <authorList>
            <person name="Sun Q."/>
            <person name="Kim S."/>
        </authorList>
    </citation>
    <scope>NUCLEOTIDE SEQUENCE</scope>
    <source>
        <strain evidence="2">KCTC 42590</strain>
    </source>
</reference>
<dbReference type="Pfam" id="PF00753">
    <property type="entry name" value="Lactamase_B"/>
    <property type="match status" value="1"/>
</dbReference>
<dbReference type="PANTHER" id="PTHR23131:SF0">
    <property type="entry name" value="ENDORIBONUCLEASE LACTB2"/>
    <property type="match status" value="1"/>
</dbReference>
<dbReference type="PANTHER" id="PTHR23131">
    <property type="entry name" value="ENDORIBONUCLEASE LACTB2"/>
    <property type="match status" value="1"/>
</dbReference>
<dbReference type="Gene3D" id="1.10.10.10">
    <property type="entry name" value="Winged helix-like DNA-binding domain superfamily/Winged helix DNA-binding domain"/>
    <property type="match status" value="1"/>
</dbReference>